<keyword evidence="13" id="KW-1185">Reference proteome</keyword>
<evidence type="ECO:0000313" key="13">
    <source>
        <dbReference type="Proteomes" id="UP001153555"/>
    </source>
</evidence>
<accession>A0A9N7RI16</accession>
<evidence type="ECO:0000256" key="5">
    <source>
        <dbReference type="ARBA" id="ARBA00022853"/>
    </source>
</evidence>
<keyword evidence="7" id="KW-0804">Transcription</keyword>
<protein>
    <submittedName>
        <fullName evidence="12">Histone deacetylase HDT3</fullName>
    </submittedName>
</protein>
<dbReference type="Gene3D" id="2.60.120.340">
    <property type="entry name" value="Nucleoplasmin core domain"/>
    <property type="match status" value="1"/>
</dbReference>
<keyword evidence="9" id="KW-0862">Zinc</keyword>
<dbReference type="GO" id="GO:0005730">
    <property type="term" value="C:nucleolus"/>
    <property type="evidence" value="ECO:0007669"/>
    <property type="project" value="UniProtKB-SubCell"/>
</dbReference>
<evidence type="ECO:0000256" key="2">
    <source>
        <dbReference type="ARBA" id="ARBA00006673"/>
    </source>
</evidence>
<feature type="compositionally biased region" description="Polar residues" evidence="10">
    <location>
        <begin position="287"/>
        <end position="296"/>
    </location>
</feature>
<feature type="compositionally biased region" description="Acidic residues" evidence="10">
    <location>
        <begin position="114"/>
        <end position="123"/>
    </location>
</feature>
<keyword evidence="5" id="KW-0156">Chromatin regulator</keyword>
<comment type="subcellular location">
    <subcellularLocation>
        <location evidence="1">Nucleus</location>
        <location evidence="1">Nucleolus</location>
    </subcellularLocation>
</comment>
<keyword evidence="6" id="KW-0805">Transcription regulation</keyword>
<evidence type="ECO:0000256" key="8">
    <source>
        <dbReference type="ARBA" id="ARBA00023242"/>
    </source>
</evidence>
<dbReference type="OrthoDB" id="2019803at2759"/>
<dbReference type="GO" id="GO:0006325">
    <property type="term" value="P:chromatin organization"/>
    <property type="evidence" value="ECO:0007669"/>
    <property type="project" value="UniProtKB-KW"/>
</dbReference>
<dbReference type="AlphaFoldDB" id="A0A9N7RI16"/>
<dbReference type="InterPro" id="IPR041232">
    <property type="entry name" value="NPL"/>
</dbReference>
<dbReference type="EMBL" id="CACSLK010027829">
    <property type="protein sequence ID" value="CAA0830398.1"/>
    <property type="molecule type" value="Genomic_DNA"/>
</dbReference>
<evidence type="ECO:0000256" key="10">
    <source>
        <dbReference type="SAM" id="MobiDB-lite"/>
    </source>
</evidence>
<keyword evidence="3" id="KW-0678">Repressor</keyword>
<keyword evidence="8" id="KW-0539">Nucleus</keyword>
<dbReference type="Pfam" id="PF17800">
    <property type="entry name" value="NPL"/>
    <property type="match status" value="1"/>
</dbReference>
<dbReference type="FunFam" id="2.60.120.340:FF:000004">
    <property type="entry name" value="Histone deacetylase HDT1"/>
    <property type="match status" value="1"/>
</dbReference>
<feature type="region of interest" description="Disordered" evidence="10">
    <location>
        <begin position="113"/>
        <end position="307"/>
    </location>
</feature>
<dbReference type="PROSITE" id="PS00028">
    <property type="entry name" value="ZINC_FINGER_C2H2_1"/>
    <property type="match status" value="1"/>
</dbReference>
<dbReference type="InterPro" id="IPR013087">
    <property type="entry name" value="Znf_C2H2_type"/>
</dbReference>
<comment type="similarity">
    <text evidence="2">Belongs to the histone deacetylase HD2 family.</text>
</comment>
<comment type="caution">
    <text evidence="12">The sequence shown here is derived from an EMBL/GenBank/DDBJ whole genome shotgun (WGS) entry which is preliminary data.</text>
</comment>
<sequence>MEFWGVEVKSGEPLKVSPGDGMVLHLSQACIGDLKKEKGNEAVYLFVNIDGKKLVLGTLFVDKLPQQQFDLVFDRDFELSHNFKNASVYFYGYKASNPSEEYPLHTFSSFGYEFDSEEEEEEPLPVANNGKPESKPKEGKAVEAAKANADKGKESDGGRQKVKIVEPKKDVDASEEDDESADEDAMSEDDDEDDSEDGDDSDESAESDEETPKKAEPSKKRPSESATKTPVQSKKAKATPQKTDGKKAGGHVATPHPAKQAGKTPANKPNQQTPKSGGSHSCKSCSRTFTSEQGLDSHTKAKHAGGK</sequence>
<evidence type="ECO:0000313" key="12">
    <source>
        <dbReference type="EMBL" id="CAA0830398.1"/>
    </source>
</evidence>
<evidence type="ECO:0000256" key="4">
    <source>
        <dbReference type="ARBA" id="ARBA00022801"/>
    </source>
</evidence>
<proteinExistence type="inferred from homology"/>
<keyword evidence="4" id="KW-0378">Hydrolase</keyword>
<evidence type="ECO:0000259" key="11">
    <source>
        <dbReference type="PROSITE" id="PS50157"/>
    </source>
</evidence>
<organism evidence="12 13">
    <name type="scientific">Striga hermonthica</name>
    <name type="common">Purple witchweed</name>
    <name type="synonym">Buchnera hermonthica</name>
    <dbReference type="NCBI Taxonomy" id="68872"/>
    <lineage>
        <taxon>Eukaryota</taxon>
        <taxon>Viridiplantae</taxon>
        <taxon>Streptophyta</taxon>
        <taxon>Embryophyta</taxon>
        <taxon>Tracheophyta</taxon>
        <taxon>Spermatophyta</taxon>
        <taxon>Magnoliopsida</taxon>
        <taxon>eudicotyledons</taxon>
        <taxon>Gunneridae</taxon>
        <taxon>Pentapetalae</taxon>
        <taxon>asterids</taxon>
        <taxon>lamiids</taxon>
        <taxon>Lamiales</taxon>
        <taxon>Orobanchaceae</taxon>
        <taxon>Buchnereae</taxon>
        <taxon>Striga</taxon>
    </lineage>
</organism>
<feature type="compositionally biased region" description="Basic and acidic residues" evidence="10">
    <location>
        <begin position="132"/>
        <end position="172"/>
    </location>
</feature>
<reference evidence="12" key="1">
    <citation type="submission" date="2019-12" db="EMBL/GenBank/DDBJ databases">
        <authorList>
            <person name="Scholes J."/>
        </authorList>
    </citation>
    <scope>NUCLEOTIDE SEQUENCE</scope>
</reference>
<dbReference type="GO" id="GO:0008270">
    <property type="term" value="F:zinc ion binding"/>
    <property type="evidence" value="ECO:0007669"/>
    <property type="project" value="UniProtKB-KW"/>
</dbReference>
<name>A0A9N7RI16_STRHE</name>
<dbReference type="Proteomes" id="UP001153555">
    <property type="component" value="Unassembled WGS sequence"/>
</dbReference>
<keyword evidence="9" id="KW-0863">Zinc-finger</keyword>
<dbReference type="GO" id="GO:0016787">
    <property type="term" value="F:hydrolase activity"/>
    <property type="evidence" value="ECO:0007669"/>
    <property type="project" value="UniProtKB-KW"/>
</dbReference>
<gene>
    <name evidence="12" type="ORF">SHERM_25820</name>
</gene>
<feature type="compositionally biased region" description="Acidic residues" evidence="10">
    <location>
        <begin position="173"/>
        <end position="209"/>
    </location>
</feature>
<evidence type="ECO:0000256" key="7">
    <source>
        <dbReference type="ARBA" id="ARBA00023163"/>
    </source>
</evidence>
<dbReference type="PROSITE" id="PS50157">
    <property type="entry name" value="ZINC_FINGER_C2H2_2"/>
    <property type="match status" value="1"/>
</dbReference>
<feature type="domain" description="C2H2-type" evidence="11">
    <location>
        <begin position="280"/>
        <end position="307"/>
    </location>
</feature>
<evidence type="ECO:0000256" key="6">
    <source>
        <dbReference type="ARBA" id="ARBA00023015"/>
    </source>
</evidence>
<evidence type="ECO:0000256" key="1">
    <source>
        <dbReference type="ARBA" id="ARBA00004604"/>
    </source>
</evidence>
<feature type="compositionally biased region" description="Low complexity" evidence="10">
    <location>
        <begin position="275"/>
        <end position="286"/>
    </location>
</feature>
<feature type="compositionally biased region" description="Basic and acidic residues" evidence="10">
    <location>
        <begin position="210"/>
        <end position="223"/>
    </location>
</feature>
<keyword evidence="9" id="KW-0479">Metal-binding</keyword>
<evidence type="ECO:0000256" key="3">
    <source>
        <dbReference type="ARBA" id="ARBA00022491"/>
    </source>
</evidence>
<evidence type="ECO:0000256" key="9">
    <source>
        <dbReference type="PROSITE-ProRule" id="PRU00042"/>
    </source>
</evidence>